<evidence type="ECO:0000313" key="1">
    <source>
        <dbReference type="EMBL" id="KAA0025161.1"/>
    </source>
</evidence>
<protein>
    <submittedName>
        <fullName evidence="1">CACTA en-spm transposon protein</fullName>
    </submittedName>
</protein>
<evidence type="ECO:0000313" key="2">
    <source>
        <dbReference type="Proteomes" id="UP000321393"/>
    </source>
</evidence>
<dbReference type="AlphaFoldDB" id="A0A5A7SLN2"/>
<accession>A0A5A7SLN2</accession>
<dbReference type="EMBL" id="SSTE01023352">
    <property type="protein sequence ID" value="KAA0025161.1"/>
    <property type="molecule type" value="Genomic_DNA"/>
</dbReference>
<sequence>MNTLRMTFYADLTLILQSFEDRLCRYVANDFIDDAETMRHQQSRLLKLESKAINVCVRRTFPVHFFRWVNVGREYIKVIKDDLQEFKSDCHRHFTKYSYLEQACANPPHILVGRTKGWHFLFDHYMSRAFQSNHRRTRLLDKSSLTIIAAGTSRRFYSDSISSLSNEVNQSIVWSYSSKHTFDMARHFAGR</sequence>
<reference evidence="1 2" key="1">
    <citation type="submission" date="2019-08" db="EMBL/GenBank/DDBJ databases">
        <title>Draft genome sequences of two oriental melons (Cucumis melo L. var makuwa).</title>
        <authorList>
            <person name="Kwon S.-Y."/>
        </authorList>
    </citation>
    <scope>NUCLEOTIDE SEQUENCE [LARGE SCALE GENOMIC DNA]</scope>
    <source>
        <strain evidence="2">cv. SW 3</strain>
        <tissue evidence="1">Leaf</tissue>
    </source>
</reference>
<dbReference type="Proteomes" id="UP000321393">
    <property type="component" value="Unassembled WGS sequence"/>
</dbReference>
<comment type="caution">
    <text evidence="1">The sequence shown here is derived from an EMBL/GenBank/DDBJ whole genome shotgun (WGS) entry which is preliminary data.</text>
</comment>
<organism evidence="1 2">
    <name type="scientific">Cucumis melo var. makuwa</name>
    <name type="common">Oriental melon</name>
    <dbReference type="NCBI Taxonomy" id="1194695"/>
    <lineage>
        <taxon>Eukaryota</taxon>
        <taxon>Viridiplantae</taxon>
        <taxon>Streptophyta</taxon>
        <taxon>Embryophyta</taxon>
        <taxon>Tracheophyta</taxon>
        <taxon>Spermatophyta</taxon>
        <taxon>Magnoliopsida</taxon>
        <taxon>eudicotyledons</taxon>
        <taxon>Gunneridae</taxon>
        <taxon>Pentapetalae</taxon>
        <taxon>rosids</taxon>
        <taxon>fabids</taxon>
        <taxon>Cucurbitales</taxon>
        <taxon>Cucurbitaceae</taxon>
        <taxon>Benincaseae</taxon>
        <taxon>Cucumis</taxon>
    </lineage>
</organism>
<gene>
    <name evidence="1" type="ORF">E6C27_scaffold2405G00080</name>
</gene>
<proteinExistence type="predicted"/>
<name>A0A5A7SLN2_CUCMM</name>